<dbReference type="PROSITE" id="PS50305">
    <property type="entry name" value="SIRTUIN"/>
    <property type="match status" value="1"/>
</dbReference>
<feature type="domain" description="Deacetylase sirtuin-type" evidence="5">
    <location>
        <begin position="1"/>
        <end position="244"/>
    </location>
</feature>
<evidence type="ECO:0000313" key="7">
    <source>
        <dbReference type="Proteomes" id="UP000824201"/>
    </source>
</evidence>
<sequence>MIKGNVDLLKEILDKSQYTVAICGSGMLAEMGFITVKTPERAYEIEKKYGVSPEYLFTSVYYNTRSDKFFEFYKNEMLNINLEPTPSSYILAAMERAGKLQCVITSNIYENPQKAGCHNVINLHGSVYQNKCPKCGRMYSLDYIKSSKRVPLCETCNTMIRPLVSLFGETLDSQLMTRTTQEIEKADVLLVLGTTLDSEVFSNYIKYFNGSRIVIIHKNSHYSDEKADIVFCDEPKNILTQLGY</sequence>
<evidence type="ECO:0000256" key="3">
    <source>
        <dbReference type="ARBA" id="ARBA00023027"/>
    </source>
</evidence>
<feature type="binding site" evidence="4">
    <location>
        <position position="135"/>
    </location>
    <ligand>
        <name>Zn(2+)</name>
        <dbReference type="ChEBI" id="CHEBI:29105"/>
    </ligand>
</feature>
<keyword evidence="3" id="KW-0520">NAD</keyword>
<dbReference type="GO" id="GO:0017136">
    <property type="term" value="F:histone deacetylase activity, NAD-dependent"/>
    <property type="evidence" value="ECO:0007669"/>
    <property type="project" value="TreeGrafter"/>
</dbReference>
<protein>
    <recommendedName>
        <fullName evidence="1">protein acetyllysine N-acetyltransferase</fullName>
        <ecNumber evidence="1">2.3.1.286</ecNumber>
    </recommendedName>
</protein>
<evidence type="ECO:0000256" key="1">
    <source>
        <dbReference type="ARBA" id="ARBA00012928"/>
    </source>
</evidence>
<dbReference type="PANTHER" id="PTHR11085:SF10">
    <property type="entry name" value="NAD-DEPENDENT PROTEIN DEACYLASE SIRTUIN-5, MITOCHONDRIAL-RELATED"/>
    <property type="match status" value="1"/>
</dbReference>
<keyword evidence="4" id="KW-0479">Metal-binding</keyword>
<feature type="binding site" evidence="4">
    <location>
        <position position="132"/>
    </location>
    <ligand>
        <name>Zn(2+)</name>
        <dbReference type="ChEBI" id="CHEBI:29105"/>
    </ligand>
</feature>
<dbReference type="InterPro" id="IPR026590">
    <property type="entry name" value="Ssirtuin_cat_dom"/>
</dbReference>
<dbReference type="GO" id="GO:0046872">
    <property type="term" value="F:metal ion binding"/>
    <property type="evidence" value="ECO:0007669"/>
    <property type="project" value="UniProtKB-KW"/>
</dbReference>
<evidence type="ECO:0000256" key="4">
    <source>
        <dbReference type="PROSITE-ProRule" id="PRU00236"/>
    </source>
</evidence>
<dbReference type="Pfam" id="PF02146">
    <property type="entry name" value="SIR2"/>
    <property type="match status" value="1"/>
</dbReference>
<dbReference type="Gene3D" id="3.30.1600.10">
    <property type="entry name" value="SIR2/SIRT2 'Small Domain"/>
    <property type="match status" value="1"/>
</dbReference>
<feature type="binding site" evidence="4">
    <location>
        <position position="156"/>
    </location>
    <ligand>
        <name>Zn(2+)</name>
        <dbReference type="ChEBI" id="CHEBI:29105"/>
    </ligand>
</feature>
<reference evidence="6" key="2">
    <citation type="journal article" date="2021" name="PeerJ">
        <title>Extensive microbial diversity within the chicken gut microbiome revealed by metagenomics and culture.</title>
        <authorList>
            <person name="Gilroy R."/>
            <person name="Ravi A."/>
            <person name="Getino M."/>
            <person name="Pursley I."/>
            <person name="Horton D.L."/>
            <person name="Alikhan N.F."/>
            <person name="Baker D."/>
            <person name="Gharbi K."/>
            <person name="Hall N."/>
            <person name="Watson M."/>
            <person name="Adriaenssens E.M."/>
            <person name="Foster-Nyarko E."/>
            <person name="Jarju S."/>
            <person name="Secka A."/>
            <person name="Antonio M."/>
            <person name="Oren A."/>
            <person name="Chaudhuri R.R."/>
            <person name="La Ragione R."/>
            <person name="Hildebrand F."/>
            <person name="Pallen M.J."/>
        </authorList>
    </citation>
    <scope>NUCLEOTIDE SEQUENCE</scope>
    <source>
        <strain evidence="6">ChiW13-3771</strain>
    </source>
</reference>
<dbReference type="InterPro" id="IPR003000">
    <property type="entry name" value="Sirtuin"/>
</dbReference>
<name>A0A9D1JC83_9FIRM</name>
<keyword evidence="4" id="KW-0862">Zinc</keyword>
<feature type="active site" description="Proton acceptor" evidence="4">
    <location>
        <position position="124"/>
    </location>
</feature>
<evidence type="ECO:0000259" key="5">
    <source>
        <dbReference type="PROSITE" id="PS50305"/>
    </source>
</evidence>
<reference evidence="6" key="1">
    <citation type="submission" date="2020-10" db="EMBL/GenBank/DDBJ databases">
        <authorList>
            <person name="Gilroy R."/>
        </authorList>
    </citation>
    <scope>NUCLEOTIDE SEQUENCE</scope>
    <source>
        <strain evidence="6">ChiW13-3771</strain>
    </source>
</reference>
<dbReference type="AlphaFoldDB" id="A0A9D1JC83"/>
<dbReference type="Gene3D" id="3.40.50.1220">
    <property type="entry name" value="TPP-binding domain"/>
    <property type="match status" value="1"/>
</dbReference>
<comment type="caution">
    <text evidence="6">The sequence shown here is derived from an EMBL/GenBank/DDBJ whole genome shotgun (WGS) entry which is preliminary data.</text>
</comment>
<dbReference type="SUPFAM" id="SSF52467">
    <property type="entry name" value="DHS-like NAD/FAD-binding domain"/>
    <property type="match status" value="1"/>
</dbReference>
<dbReference type="PANTHER" id="PTHR11085">
    <property type="entry name" value="NAD-DEPENDENT PROTEIN DEACYLASE SIRTUIN-5, MITOCHONDRIAL-RELATED"/>
    <property type="match status" value="1"/>
</dbReference>
<proteinExistence type="predicted"/>
<keyword evidence="2" id="KW-0808">Transferase</keyword>
<dbReference type="Proteomes" id="UP000824201">
    <property type="component" value="Unassembled WGS sequence"/>
</dbReference>
<dbReference type="GO" id="GO:0070403">
    <property type="term" value="F:NAD+ binding"/>
    <property type="evidence" value="ECO:0007669"/>
    <property type="project" value="InterPro"/>
</dbReference>
<dbReference type="EC" id="2.3.1.286" evidence="1"/>
<dbReference type="InterPro" id="IPR029035">
    <property type="entry name" value="DHS-like_NAD/FAD-binding_dom"/>
</dbReference>
<accession>A0A9D1JC83</accession>
<gene>
    <name evidence="6" type="ORF">IAC96_00950</name>
</gene>
<dbReference type="InterPro" id="IPR050134">
    <property type="entry name" value="NAD-dep_sirtuin_deacylases"/>
</dbReference>
<organism evidence="6 7">
    <name type="scientific">Candidatus Fimimorpha faecalis</name>
    <dbReference type="NCBI Taxonomy" id="2840824"/>
    <lineage>
        <taxon>Bacteria</taxon>
        <taxon>Bacillati</taxon>
        <taxon>Bacillota</taxon>
        <taxon>Clostridia</taxon>
        <taxon>Eubacteriales</taxon>
        <taxon>Candidatus Fimimorpha</taxon>
    </lineage>
</organism>
<evidence type="ECO:0000256" key="2">
    <source>
        <dbReference type="ARBA" id="ARBA00022679"/>
    </source>
</evidence>
<dbReference type="EMBL" id="DVHN01000006">
    <property type="protein sequence ID" value="HIR87495.1"/>
    <property type="molecule type" value="Genomic_DNA"/>
</dbReference>
<feature type="binding site" evidence="4">
    <location>
        <position position="153"/>
    </location>
    <ligand>
        <name>Zn(2+)</name>
        <dbReference type="ChEBI" id="CHEBI:29105"/>
    </ligand>
</feature>
<evidence type="ECO:0000313" key="6">
    <source>
        <dbReference type="EMBL" id="HIR87495.1"/>
    </source>
</evidence>
<dbReference type="InterPro" id="IPR026591">
    <property type="entry name" value="Sirtuin_cat_small_dom_sf"/>
</dbReference>